<organism evidence="1 2">
    <name type="scientific">Paracoccus sediminis</name>
    <dbReference type="NCBI Taxonomy" id="1214787"/>
    <lineage>
        <taxon>Bacteria</taxon>
        <taxon>Pseudomonadati</taxon>
        <taxon>Pseudomonadota</taxon>
        <taxon>Alphaproteobacteria</taxon>
        <taxon>Rhodobacterales</taxon>
        <taxon>Paracoccaceae</taxon>
        <taxon>Paracoccus</taxon>
    </lineage>
</organism>
<proteinExistence type="predicted"/>
<sequence length="458" mass="48432">MPSPHHAPEPTIPQVLTRSMGWGDLVAQLQAAGWSPLDPPFEPGPVEWRRNGDTLWILRDLATRNLVLRHGQGAFIPAGLPIMRPEEIARLARSADAWDRLAALQGAEGADPRILAACTLALVADPEPAIAEQALALLERLGAGLLPKDSAAALFQIPGWRREKLQMMRWWMRDRPADPTRIEGALARALTDPDWEIAVTAMLAAGTLGLGGLARPVARIRLPETKAEGVTQDEARMILALRDAVLIRLGGSAGKALPPGVEAVLYGDPDGLPPGLRDTAAALSQPLPVGTPPEPAPGITIGPAGPALADGTLLTWVPPGTYRLGTPLAPRGTVPNPPHRLTLDRGFYIDSVPRPPLSLAAAQAEARRRGGSLPTPDRWEMAARGADGRRYPWGMNAGTPTDLSPLGLAGLTRGPGEWLDPGPDALPLIAGGAASPVPANRLPSLASKSRSHRVIFVI</sequence>
<dbReference type="EMBL" id="FZNM01000006">
    <property type="protein sequence ID" value="SNR51318.1"/>
    <property type="molecule type" value="Genomic_DNA"/>
</dbReference>
<evidence type="ECO:0008006" key="3">
    <source>
        <dbReference type="Google" id="ProtNLM"/>
    </source>
</evidence>
<dbReference type="InterPro" id="IPR042095">
    <property type="entry name" value="SUMF_sf"/>
</dbReference>
<dbReference type="Proteomes" id="UP000198409">
    <property type="component" value="Unassembled WGS sequence"/>
</dbReference>
<name>A0A238WXX1_9RHOB</name>
<dbReference type="AlphaFoldDB" id="A0A238WXX1"/>
<evidence type="ECO:0000313" key="2">
    <source>
        <dbReference type="Proteomes" id="UP000198409"/>
    </source>
</evidence>
<reference evidence="2" key="1">
    <citation type="submission" date="2017-06" db="EMBL/GenBank/DDBJ databases">
        <authorList>
            <person name="Varghese N."/>
            <person name="Submissions S."/>
        </authorList>
    </citation>
    <scope>NUCLEOTIDE SEQUENCE [LARGE SCALE GENOMIC DNA]</scope>
    <source>
        <strain evidence="2">DSM 26170</strain>
    </source>
</reference>
<evidence type="ECO:0000313" key="1">
    <source>
        <dbReference type="EMBL" id="SNR51318.1"/>
    </source>
</evidence>
<dbReference type="Gene3D" id="3.90.1580.10">
    <property type="entry name" value="paralog of FGE (formylglycine-generating enzyme)"/>
    <property type="match status" value="1"/>
</dbReference>
<dbReference type="InterPro" id="IPR016187">
    <property type="entry name" value="CTDL_fold"/>
</dbReference>
<gene>
    <name evidence="1" type="ORF">SAMN06265378_106196</name>
</gene>
<protein>
    <recommendedName>
        <fullName evidence="3">Sulfatase-modifying factor enzyme 1</fullName>
    </recommendedName>
</protein>
<accession>A0A238WXX1</accession>
<dbReference type="RefSeq" id="WP_089388224.1">
    <property type="nucleotide sequence ID" value="NZ_FZNM01000006.1"/>
</dbReference>
<dbReference type="SUPFAM" id="SSF56436">
    <property type="entry name" value="C-type lectin-like"/>
    <property type="match status" value="1"/>
</dbReference>